<evidence type="ECO:0000259" key="1">
    <source>
        <dbReference type="Pfam" id="PF03551"/>
    </source>
</evidence>
<dbReference type="InterPro" id="IPR005149">
    <property type="entry name" value="Tscrpt_reg_PadR_N"/>
</dbReference>
<evidence type="ECO:0000313" key="3">
    <source>
        <dbReference type="Proteomes" id="UP001595891"/>
    </source>
</evidence>
<dbReference type="RefSeq" id="WP_262843561.1">
    <property type="nucleotide sequence ID" value="NZ_JANZYP010000019.1"/>
</dbReference>
<dbReference type="Gene3D" id="1.10.10.10">
    <property type="entry name" value="Winged helix-like DNA-binding domain superfamily/Winged helix DNA-binding domain"/>
    <property type="match status" value="1"/>
</dbReference>
<feature type="domain" description="Transcription regulator PadR N-terminal" evidence="1">
    <location>
        <begin position="33"/>
        <end position="108"/>
    </location>
</feature>
<proteinExistence type="predicted"/>
<dbReference type="PANTHER" id="PTHR33169:SF14">
    <property type="entry name" value="TRANSCRIPTIONAL REGULATOR RV3488"/>
    <property type="match status" value="1"/>
</dbReference>
<dbReference type="EMBL" id="JBHSFN010000028">
    <property type="protein sequence ID" value="MFC4591034.1"/>
    <property type="molecule type" value="Genomic_DNA"/>
</dbReference>
<name>A0ABV9EQF4_9ACTN</name>
<dbReference type="PANTHER" id="PTHR33169">
    <property type="entry name" value="PADR-FAMILY TRANSCRIPTIONAL REGULATOR"/>
    <property type="match status" value="1"/>
</dbReference>
<comment type="caution">
    <text evidence="2">The sequence shown here is derived from an EMBL/GenBank/DDBJ whole genome shotgun (WGS) entry which is preliminary data.</text>
</comment>
<accession>A0ABV9EQF4</accession>
<reference evidence="3" key="1">
    <citation type="journal article" date="2019" name="Int. J. Syst. Evol. Microbiol.">
        <title>The Global Catalogue of Microorganisms (GCM) 10K type strain sequencing project: providing services to taxonomists for standard genome sequencing and annotation.</title>
        <authorList>
            <consortium name="The Broad Institute Genomics Platform"/>
            <consortium name="The Broad Institute Genome Sequencing Center for Infectious Disease"/>
            <person name="Wu L."/>
            <person name="Ma J."/>
        </authorList>
    </citation>
    <scope>NUCLEOTIDE SEQUENCE [LARGE SCALE GENOMIC DNA]</scope>
    <source>
        <strain evidence="3">CCUG 49560</strain>
    </source>
</reference>
<dbReference type="SUPFAM" id="SSF46785">
    <property type="entry name" value="Winged helix' DNA-binding domain"/>
    <property type="match status" value="1"/>
</dbReference>
<dbReference type="InterPro" id="IPR036390">
    <property type="entry name" value="WH_DNA-bd_sf"/>
</dbReference>
<dbReference type="Pfam" id="PF03551">
    <property type="entry name" value="PadR"/>
    <property type="match status" value="1"/>
</dbReference>
<dbReference type="InterPro" id="IPR036388">
    <property type="entry name" value="WH-like_DNA-bd_sf"/>
</dbReference>
<organism evidence="2 3">
    <name type="scientific">Sphaerisporangium corydalis</name>
    <dbReference type="NCBI Taxonomy" id="1441875"/>
    <lineage>
        <taxon>Bacteria</taxon>
        <taxon>Bacillati</taxon>
        <taxon>Actinomycetota</taxon>
        <taxon>Actinomycetes</taxon>
        <taxon>Streptosporangiales</taxon>
        <taxon>Streptosporangiaceae</taxon>
        <taxon>Sphaerisporangium</taxon>
    </lineage>
</organism>
<dbReference type="InterPro" id="IPR052509">
    <property type="entry name" value="Metal_resp_DNA-bind_regulator"/>
</dbReference>
<gene>
    <name evidence="2" type="ORF">ACFO8L_33410</name>
</gene>
<evidence type="ECO:0000313" key="2">
    <source>
        <dbReference type="EMBL" id="MFC4591034.1"/>
    </source>
</evidence>
<dbReference type="Proteomes" id="UP001595891">
    <property type="component" value="Unassembled WGS sequence"/>
</dbReference>
<keyword evidence="3" id="KW-1185">Reference proteome</keyword>
<protein>
    <submittedName>
        <fullName evidence="2">PadR family transcriptional regulator</fullName>
    </submittedName>
</protein>
<sequence length="217" mass="23674">MTSAEIRSTFRESRLTAAGDIEGNSLKPVRLLVLGALRRRGRAHGYQVRADLEAWGAHEWSTATSGSVYHALKSMAGQGLLVAHETGPSEAGGPPRTEYELTGKGDEEYFALLRQALSDRQPSLDVLAGAVGLIEDLPRDQALQMLRERARAMDAWRESVTAHLPAGTDLDTWGPVGEVLTLWLTTADYGATWTHRLIRRLEEGAFTMAGEVPAPIE</sequence>